<dbReference type="InterPro" id="IPR044746">
    <property type="entry name" value="ABCC_6TM_D1"/>
</dbReference>
<evidence type="ECO:0000256" key="10">
    <source>
        <dbReference type="ARBA" id="ARBA00022989"/>
    </source>
</evidence>
<feature type="domain" description="ABC transmembrane type-1" evidence="18">
    <location>
        <begin position="815"/>
        <end position="955"/>
    </location>
</feature>
<evidence type="ECO:0000256" key="8">
    <source>
        <dbReference type="ARBA" id="ARBA00022840"/>
    </source>
</evidence>
<dbReference type="InterPro" id="IPR027417">
    <property type="entry name" value="P-loop_NTPase"/>
</dbReference>
<evidence type="ECO:0000259" key="17">
    <source>
        <dbReference type="PROSITE" id="PS50893"/>
    </source>
</evidence>
<dbReference type="EC" id="7.6.2.2" evidence="3"/>
<dbReference type="Gramene" id="rna-AYBTSS11_LOCUS20049">
    <property type="protein sequence ID" value="CAJ1963945.1"/>
    <property type="gene ID" value="gene-AYBTSS11_LOCUS20049"/>
</dbReference>
<keyword evidence="16" id="KW-0732">Signal</keyword>
<dbReference type="PROSITE" id="PS50929">
    <property type="entry name" value="ABC_TM1F"/>
    <property type="match status" value="4"/>
</dbReference>
<evidence type="ECO:0000256" key="4">
    <source>
        <dbReference type="ARBA" id="ARBA00022448"/>
    </source>
</evidence>
<feature type="compositionally biased region" description="Basic and acidic residues" evidence="14">
    <location>
        <begin position="699"/>
        <end position="714"/>
    </location>
</feature>
<organism evidence="19 20">
    <name type="scientific">Sphenostylis stenocarpa</name>
    <dbReference type="NCBI Taxonomy" id="92480"/>
    <lineage>
        <taxon>Eukaryota</taxon>
        <taxon>Viridiplantae</taxon>
        <taxon>Streptophyta</taxon>
        <taxon>Embryophyta</taxon>
        <taxon>Tracheophyta</taxon>
        <taxon>Spermatophyta</taxon>
        <taxon>Magnoliopsida</taxon>
        <taxon>eudicotyledons</taxon>
        <taxon>Gunneridae</taxon>
        <taxon>Pentapetalae</taxon>
        <taxon>rosids</taxon>
        <taxon>fabids</taxon>
        <taxon>Fabales</taxon>
        <taxon>Fabaceae</taxon>
        <taxon>Papilionoideae</taxon>
        <taxon>50 kb inversion clade</taxon>
        <taxon>NPAAA clade</taxon>
        <taxon>indigoferoid/millettioid clade</taxon>
        <taxon>Phaseoleae</taxon>
        <taxon>Sphenostylis</taxon>
    </lineage>
</organism>
<keyword evidence="20" id="KW-1185">Reference proteome</keyword>
<dbReference type="Pfam" id="PF00664">
    <property type="entry name" value="ABC_membrane"/>
    <property type="match status" value="4"/>
</dbReference>
<evidence type="ECO:0000256" key="6">
    <source>
        <dbReference type="ARBA" id="ARBA00022737"/>
    </source>
</evidence>
<feature type="transmembrane region" description="Helical" evidence="15">
    <location>
        <begin position="336"/>
        <end position="369"/>
    </location>
</feature>
<feature type="transmembrane region" description="Helical" evidence="15">
    <location>
        <begin position="72"/>
        <end position="92"/>
    </location>
</feature>
<feature type="domain" description="ABC transporter" evidence="17">
    <location>
        <begin position="434"/>
        <end position="659"/>
    </location>
</feature>
<evidence type="ECO:0000256" key="7">
    <source>
        <dbReference type="ARBA" id="ARBA00022741"/>
    </source>
</evidence>
<feature type="domain" description="ABC transporter" evidence="17">
    <location>
        <begin position="2070"/>
        <end position="2293"/>
    </location>
</feature>
<dbReference type="GO" id="GO:0016887">
    <property type="term" value="F:ATP hydrolysis activity"/>
    <property type="evidence" value="ECO:0007669"/>
    <property type="project" value="InterPro"/>
</dbReference>
<dbReference type="InterPro" id="IPR044726">
    <property type="entry name" value="ABCC_6TM_D2"/>
</dbReference>
<dbReference type="FunFam" id="3.40.50.300:FF:000169">
    <property type="entry name" value="ABC transporter C family member 3"/>
    <property type="match status" value="2"/>
</dbReference>
<evidence type="ECO:0000256" key="11">
    <source>
        <dbReference type="ARBA" id="ARBA00023136"/>
    </source>
</evidence>
<feature type="domain" description="ABC transmembrane type-1" evidence="18">
    <location>
        <begin position="2383"/>
        <end position="2663"/>
    </location>
</feature>
<feature type="coiled-coil region" evidence="13">
    <location>
        <begin position="1459"/>
        <end position="1500"/>
    </location>
</feature>
<dbReference type="InterPro" id="IPR003439">
    <property type="entry name" value="ABC_transporter-like_ATP-bd"/>
</dbReference>
<comment type="catalytic activity">
    <reaction evidence="12">
        <text>ATP + H2O + xenobioticSide 1 = ADP + phosphate + xenobioticSide 2.</text>
        <dbReference type="EC" id="7.6.2.2"/>
    </reaction>
</comment>
<dbReference type="GO" id="GO:0016020">
    <property type="term" value="C:membrane"/>
    <property type="evidence" value="ECO:0007669"/>
    <property type="project" value="UniProtKB-SubCell"/>
</dbReference>
<feature type="region of interest" description="Disordered" evidence="14">
    <location>
        <begin position="1281"/>
        <end position="1353"/>
    </location>
</feature>
<evidence type="ECO:0000256" key="15">
    <source>
        <dbReference type="SAM" id="Phobius"/>
    </source>
</evidence>
<dbReference type="Gene3D" id="3.40.50.300">
    <property type="entry name" value="P-loop containing nucleotide triphosphate hydrolases"/>
    <property type="match status" value="4"/>
</dbReference>
<dbReference type="InterPro" id="IPR003593">
    <property type="entry name" value="AAA+_ATPase"/>
</dbReference>
<dbReference type="CDD" id="cd18579">
    <property type="entry name" value="ABC_6TM_ABCC_D1"/>
    <property type="match status" value="2"/>
</dbReference>
<evidence type="ECO:0000256" key="3">
    <source>
        <dbReference type="ARBA" id="ARBA00012191"/>
    </source>
</evidence>
<name>A0AA86ST05_9FABA</name>
<dbReference type="FunFam" id="3.40.50.300:FF:000508">
    <property type="entry name" value="ABC transporter C family member 5"/>
    <property type="match status" value="2"/>
</dbReference>
<keyword evidence="9" id="KW-1278">Translocase</keyword>
<reference evidence="19" key="1">
    <citation type="submission" date="2023-10" db="EMBL/GenBank/DDBJ databases">
        <authorList>
            <person name="Domelevo Entfellner J.-B."/>
        </authorList>
    </citation>
    <scope>NUCLEOTIDE SEQUENCE</scope>
</reference>
<keyword evidence="5 15" id="KW-0812">Transmembrane</keyword>
<dbReference type="CDD" id="cd18580">
    <property type="entry name" value="ABC_6TM_ABCC_D2"/>
    <property type="match status" value="2"/>
</dbReference>
<feature type="region of interest" description="Disordered" evidence="14">
    <location>
        <begin position="699"/>
        <end position="723"/>
    </location>
</feature>
<feature type="transmembrane region" description="Helical" evidence="15">
    <location>
        <begin position="2368"/>
        <end position="2386"/>
    </location>
</feature>
<feature type="transmembrane region" description="Helical" evidence="15">
    <location>
        <begin position="1746"/>
        <end position="1773"/>
    </location>
</feature>
<dbReference type="EMBL" id="OY731403">
    <property type="protein sequence ID" value="CAJ1963945.1"/>
    <property type="molecule type" value="Genomic_DNA"/>
</dbReference>
<dbReference type="PROSITE" id="PS00211">
    <property type="entry name" value="ABC_TRANSPORTER_1"/>
    <property type="match status" value="2"/>
</dbReference>
<feature type="domain" description="ABC transmembrane type-1" evidence="18">
    <location>
        <begin position="1756"/>
        <end position="2036"/>
    </location>
</feature>
<dbReference type="Gene3D" id="1.20.1560.10">
    <property type="entry name" value="ABC transporter type 1, transmembrane domain"/>
    <property type="match status" value="4"/>
</dbReference>
<feature type="transmembrane region" description="Helical" evidence="15">
    <location>
        <begin position="2605"/>
        <end position="2627"/>
    </location>
</feature>
<evidence type="ECO:0000256" key="16">
    <source>
        <dbReference type="SAM" id="SignalP"/>
    </source>
</evidence>
<keyword evidence="6" id="KW-0677">Repeat</keyword>
<protein>
    <recommendedName>
        <fullName evidence="3">ABC-type xenobiotic transporter</fullName>
        <ecNumber evidence="3">7.6.2.2</ecNumber>
    </recommendedName>
</protein>
<keyword evidence="7" id="KW-0547">Nucleotide-binding</keyword>
<feature type="transmembrane region" description="Helical" evidence="15">
    <location>
        <begin position="1881"/>
        <end position="1909"/>
    </location>
</feature>
<dbReference type="PROSITE" id="PS50893">
    <property type="entry name" value="ABC_TRANSPORTER_2"/>
    <property type="match status" value="4"/>
</dbReference>
<evidence type="ECO:0000256" key="2">
    <source>
        <dbReference type="ARBA" id="ARBA00009726"/>
    </source>
</evidence>
<proteinExistence type="inferred from homology"/>
<dbReference type="InterPro" id="IPR050173">
    <property type="entry name" value="ABC_transporter_C-like"/>
</dbReference>
<feature type="domain" description="ABC transmembrane type-1" evidence="18">
    <location>
        <begin position="287"/>
        <end position="400"/>
    </location>
</feature>
<accession>A0AA86ST05</accession>
<feature type="transmembrane region" description="Helical" evidence="15">
    <location>
        <begin position="209"/>
        <end position="230"/>
    </location>
</feature>
<evidence type="ECO:0000256" key="1">
    <source>
        <dbReference type="ARBA" id="ARBA00004141"/>
    </source>
</evidence>
<feature type="transmembrane region" description="Helical" evidence="15">
    <location>
        <begin position="734"/>
        <end position="757"/>
    </location>
</feature>
<keyword evidence="13" id="KW-0175">Coiled coil</keyword>
<keyword evidence="11 15" id="KW-0472">Membrane</keyword>
<dbReference type="InterPro" id="IPR036640">
    <property type="entry name" value="ABC1_TM_sf"/>
</dbReference>
<evidence type="ECO:0000313" key="19">
    <source>
        <dbReference type="EMBL" id="CAJ1963945.1"/>
    </source>
</evidence>
<sequence length="2946" mass="328372">MLVILLDFLLKTLAWGVGGVCLHRELFISRERRLPVFFRAWCFLYLIVSVYCFIVDFVLYEKKHSALLIQSLVSHVFSVCACLFFFYLGLFVQNEGGIGDSTLQESLLDGDSKDDVFGTEKTKGGDTVTPYSNAGIFYLLTFSWIGPLIAVGKKKSLDLEDVPQLDERDSLIGAFPTFRDRLEAQCGAINTVTTVMLVKSLVFSTWKEIIFTSILALLNTLASFVGPYLIDGFVQFLNEQRKFEHEGLILVSAFCVAKLVECLTKRHWLFRLQQVGIRMRALLFHDKLMESKDARMKTTSEILRNMRILKLQAWEMKFLSNITELRRIEQGWLKKFIYTLATIIFVFWCAPAFVSVVTFGTCMLVGIPLESGKILSTLATFQILQEPIYNLPETISMMAQTKVSLDRIASFLCLDEIQSDFVEKLPSGASNIAIEVVDGNFSWDLVSPKTTLQNINLRVFHGMRVGICGTVGSGTSTLLSCILGEVPKKSGILKLCGTKAYVVQSPWIQSSTIEENILFGKDMERERYEKVLEACCLKKDLNILSFGDQTIIGEGERGINLSGGQKQRIQIARALYQDADIYLFDDVFSAVDAHTRSHLFKECLLHHLSSKTVVYVTHQVEFLPTADLILVMKDGKITQCGKYSDLLNSRTDFMELVGAHKGALFALDSVDRGKASDRVSTSQEDVSVFVSHGIGENKVKKNEQNGGKNDKSDPKGQLIQEEEREKGEVGFSVYWKYVTATYGGALIPFILLAEILFQLLQIGSNYLMAWATPVSTDAEPPVGGSTLILASTDQSAVDIDVPFQTGSFASSVVHLLGIVAVMSQVAWQQYYLPSARQLSRLVGVCNAPVIQHFAETISGSSTIRSFDQVPRFQQTNMKLVDGYSRPKFNNAAAREWLCFRLDMLSSITFAFCLIFLISIPHGFIDSGIAGLAVTYGLNLNIIQSWMIWELCSLETKIISVERILQYTSIPSEPPLVIEENQPHDSWPSCGRIDIHNLQVRYAPHMPFVLHGFTCTFHGGHKTGIVGRTGSGKSTLIQTLFRIVEPTVGRIMIDGINISSIGLYDLRSRLSIIPQDPTMLEGTVKSNLDPLEEYTDEQIWEALDKCQLGDEVRRKEGKLDSAVCENGENWSMGQRQLVCLGRVLLKKSKVLVLDEATASVDTATDNLIQQTLRQHFSDCTVITIAHRVTSVINSDMILVLNQGLIEEYDSPARLLEDKLSSFAQLVAEYTTRSNSSDNSGEEVCGSLPPQRYLVPKKNRHRFPLSSCDRIRKPSFHINLTSRKGKKKKLTHDMAKRRSNASRKLSQRQMTEKDRNKVKASMSHPMKTRGRPRKTSQIPAAASPHTKVSCPSDPPARTSIVTPLPSIQQVHTPCTPQLINLDSECTLRSKFGLETQSNDGKPMLYLDGQGRALAQGKPPPSELDVWCDVARSKKGKLYGLEVESTTVRGRSCHQGSCSSMELVKQHEFDELRKEIEEVRKERDELQAKVANTERLLEENNALIRQMMECINGQPMSSMHSGGKSRLGRDKVMFKALLNMIVTSMLAYSNSNLLQPKEPVTLLLCLLSYFYLYKHDGSEELVLVSDLTLNTVCWGAVSAYLRSGSGLPCLLRISAAFVSCCLVSDIGSTITDLFLCYIGFSVSNMAKLATLEERLLNGDSSAIKNSDPSETRGNENLTRYSNAGFFSILSFSWISPLITLGNEKTLIHEDLPLLATDDSAYGLFPTFRNKLESECGSVRNVTTLNLAKVLFLSTWQGILLSGLFAFLYACASYVGPFLIDILVQYLNGEHMFKNEGYLLAAAFVAAKLVECLSQRHWMFRFQQVGVRMQSKLVAMIYAKGLTLSSQSKEVRSTGEIINLMTVDAERIGEFCWYMHDPWMCVLQLALALLILYRSVGVASLAALAATVIVMLLNHPVASLQEKFQGKIMEFKDKRMKATSEILKNMRILKLQAWEMKFLAKIIQLRKSEEAWLKKFLAGTAIIRFLFHNAPTFIAVVTFGACVLVGIPLESGKVLSALATFRILQMPIYSIPDTISMIAQTKVSLDRIASFLRLDELQTDIVQKLPWGSSDKAIELVNGNFSWDLSSPNPTLKNINLNVSHGMRVAVCGTVGSGKSSLLSCIIGEVPKISGTLKICGKKAYVSQSPWIQSGKIEDNILFGKEMDREKYENVVEACSLTKDLEILPFGDQTIIGEKGINLSGGQKQRVQIARALYQDADIYLFDDPFSAVDAHTGSHLFKECLLGLLKSKTVIYITHQVEFLPDADLILVMREGRITQSGKYNDILKTGTDFMELVGAHSAALSSIMSLERRSTFKTSHTTEGETDSLSDFELEQNVVNIYDQNDKPNDTVEPKGQLVQEEEREKGRVGFKVYWKYITTAYGGALVPFILLSQTLTVGFEIASNYWMTVATPVSATAESDIGSFTLMVVYVALAIGSSIFTFARAFLAVIAGYKTATVLFNKMHSCIFRAPISFFDATPSGRILNRASKDQSTLDMYIANILWAITLNLVHLLGSIVVMSQAAWEVFIVLIPVMAASIWYQRYYAASARELARLVGTCQAPVIQHFSESISGSTTIRSFEQESRFNDINLKLIDRYSQPKLYSATAIEWLNFRLEILSTVTFAFCLLFLISFPNSMTAPGIAGLAVTYGLNLNAVQTKVIWFLCDLENKIISVERMLQYTSLPSEAPLVIKDNQPDYSWPSFGEVHIQDLQVRYAPHLPIVLRGLTCTFTAGAKTGIVGRTGSGKTTLVQTLLRLIEPLAGKILIDNINISLIGIHDLRSRLSIIPQEPTMFEGTVRSNLDPLEEYKDEQIWEALDMCRLGDDVRKKEGKLNSIVTENGENWSMGQRQLVCLGRVLLKKSKILVLDEATASVDTATDNIIQQTVKQQFSECTVITIAHRITSIIDSDMVLFLNQGLIEEYDSPKKLLKNKSSSLAQLVAEYTKRSNSGFGN</sequence>
<evidence type="ECO:0000256" key="14">
    <source>
        <dbReference type="SAM" id="MobiDB-lite"/>
    </source>
</evidence>
<evidence type="ECO:0000256" key="5">
    <source>
        <dbReference type="ARBA" id="ARBA00022692"/>
    </source>
</evidence>
<dbReference type="CDD" id="cd03250">
    <property type="entry name" value="ABCC_MRP_domain1"/>
    <property type="match status" value="2"/>
</dbReference>
<feature type="domain" description="ABC transporter" evidence="17">
    <location>
        <begin position="2700"/>
        <end position="2934"/>
    </location>
</feature>
<feature type="domain" description="ABC transporter" evidence="17">
    <location>
        <begin position="994"/>
        <end position="1226"/>
    </location>
</feature>
<dbReference type="FunFam" id="1.20.1560.10:FF:000003">
    <property type="entry name" value="ABC transporter C family member 10"/>
    <property type="match status" value="1"/>
</dbReference>
<evidence type="ECO:0000256" key="12">
    <source>
        <dbReference type="ARBA" id="ARBA00034018"/>
    </source>
</evidence>
<feature type="transmembrane region" description="Helical" evidence="15">
    <location>
        <begin position="2422"/>
        <end position="2448"/>
    </location>
</feature>
<feature type="transmembrane region" description="Helical" evidence="15">
    <location>
        <begin position="38"/>
        <end position="60"/>
    </location>
</feature>
<dbReference type="FunFam" id="1.20.1560.10:FF:000300">
    <property type="entry name" value="Putative MRP-like ABC transporter"/>
    <property type="match status" value="1"/>
</dbReference>
<evidence type="ECO:0000256" key="13">
    <source>
        <dbReference type="SAM" id="Coils"/>
    </source>
</evidence>
<keyword evidence="4" id="KW-0813">Transport</keyword>
<evidence type="ECO:0000256" key="9">
    <source>
        <dbReference type="ARBA" id="ARBA00022967"/>
    </source>
</evidence>
<dbReference type="Pfam" id="PF00005">
    <property type="entry name" value="ABC_tran"/>
    <property type="match status" value="4"/>
</dbReference>
<feature type="transmembrane region" description="Helical" evidence="15">
    <location>
        <begin position="131"/>
        <end position="151"/>
    </location>
</feature>
<dbReference type="SMART" id="SM00382">
    <property type="entry name" value="AAA"/>
    <property type="match status" value="4"/>
</dbReference>
<feature type="transmembrane region" description="Helical" evidence="15">
    <location>
        <begin position="2517"/>
        <end position="2535"/>
    </location>
</feature>
<evidence type="ECO:0000313" key="20">
    <source>
        <dbReference type="Proteomes" id="UP001189624"/>
    </source>
</evidence>
<dbReference type="SUPFAM" id="SSF52540">
    <property type="entry name" value="P-loop containing nucleoside triphosphate hydrolases"/>
    <property type="match status" value="4"/>
</dbReference>
<dbReference type="PANTHER" id="PTHR24223:SF348">
    <property type="entry name" value="ABC-TYPE XENOBIOTIC TRANSPORTER"/>
    <property type="match status" value="1"/>
</dbReference>
<dbReference type="GO" id="GO:0008559">
    <property type="term" value="F:ABC-type xenobiotic transporter activity"/>
    <property type="evidence" value="ECO:0007669"/>
    <property type="project" value="UniProtKB-EC"/>
</dbReference>
<dbReference type="CDD" id="cd03244">
    <property type="entry name" value="ABCC_MRP_domain2"/>
    <property type="match status" value="2"/>
</dbReference>
<keyword evidence="8" id="KW-0067">ATP-binding</keyword>
<comment type="subcellular location">
    <subcellularLocation>
        <location evidence="1">Membrane</location>
        <topology evidence="1">Multi-pass membrane protein</topology>
    </subcellularLocation>
</comment>
<feature type="signal peptide" evidence="16">
    <location>
        <begin position="1"/>
        <end position="16"/>
    </location>
</feature>
<dbReference type="InterPro" id="IPR017871">
    <property type="entry name" value="ABC_transporter-like_CS"/>
</dbReference>
<keyword evidence="10 15" id="KW-1133">Transmembrane helix</keyword>
<feature type="chain" id="PRO_5041723766" description="ABC-type xenobiotic transporter" evidence="16">
    <location>
        <begin position="17"/>
        <end position="2946"/>
    </location>
</feature>
<dbReference type="Proteomes" id="UP001189624">
    <property type="component" value="Chromosome 6"/>
</dbReference>
<gene>
    <name evidence="19" type="ORF">AYBTSS11_LOCUS20049</name>
</gene>
<feature type="transmembrane region" description="Helical" evidence="15">
    <location>
        <begin position="245"/>
        <end position="264"/>
    </location>
</feature>
<feature type="transmembrane region" description="Helical" evidence="15">
    <location>
        <begin position="2491"/>
        <end position="2511"/>
    </location>
</feature>
<dbReference type="FunFam" id="1.20.1560.10:FF:000002">
    <property type="entry name" value="ABC transporter C family member 5"/>
    <property type="match status" value="1"/>
</dbReference>
<feature type="transmembrane region" description="Helical" evidence="15">
    <location>
        <begin position="903"/>
        <end position="922"/>
    </location>
</feature>
<comment type="similarity">
    <text evidence="2">Belongs to the ABC transporter superfamily. ABCC family. Conjugate transporter (TC 3.A.1.208) subfamily.</text>
</comment>
<dbReference type="InterPro" id="IPR011527">
    <property type="entry name" value="ABC1_TM_dom"/>
</dbReference>
<dbReference type="PANTHER" id="PTHR24223">
    <property type="entry name" value="ATP-BINDING CASSETTE SUB-FAMILY C"/>
    <property type="match status" value="1"/>
</dbReference>
<dbReference type="GO" id="GO:0005524">
    <property type="term" value="F:ATP binding"/>
    <property type="evidence" value="ECO:0007669"/>
    <property type="project" value="UniProtKB-KW"/>
</dbReference>
<feature type="transmembrane region" description="Helical" evidence="15">
    <location>
        <begin position="1978"/>
        <end position="2003"/>
    </location>
</feature>
<dbReference type="SUPFAM" id="SSF90123">
    <property type="entry name" value="ABC transporter transmembrane region"/>
    <property type="match status" value="4"/>
</dbReference>
<evidence type="ECO:0000259" key="18">
    <source>
        <dbReference type="PROSITE" id="PS50929"/>
    </source>
</evidence>